<dbReference type="Proteomes" id="UP001153365">
    <property type="component" value="Unassembled WGS sequence"/>
</dbReference>
<comment type="caution">
    <text evidence="1">The sequence shown here is derived from an EMBL/GenBank/DDBJ whole genome shotgun (WGS) entry which is preliminary data.</text>
</comment>
<gene>
    <name evidence="1" type="ORF">PPACK8108_LOCUS12774</name>
</gene>
<accession>A0AAV0B4X2</accession>
<dbReference type="AlphaFoldDB" id="A0AAV0B4X2"/>
<evidence type="ECO:0000313" key="1">
    <source>
        <dbReference type="EMBL" id="CAH7677602.1"/>
    </source>
</evidence>
<keyword evidence="2" id="KW-1185">Reference proteome</keyword>
<dbReference type="EMBL" id="CALTRL010003111">
    <property type="protein sequence ID" value="CAH7677602.1"/>
    <property type="molecule type" value="Genomic_DNA"/>
</dbReference>
<reference evidence="1" key="1">
    <citation type="submission" date="2022-06" db="EMBL/GenBank/DDBJ databases">
        <authorList>
            <consortium name="SYNGENTA / RWTH Aachen University"/>
        </authorList>
    </citation>
    <scope>NUCLEOTIDE SEQUENCE</scope>
</reference>
<name>A0AAV0B4X2_PHAPC</name>
<proteinExistence type="predicted"/>
<organism evidence="1 2">
    <name type="scientific">Phakopsora pachyrhizi</name>
    <name type="common">Asian soybean rust disease fungus</name>
    <dbReference type="NCBI Taxonomy" id="170000"/>
    <lineage>
        <taxon>Eukaryota</taxon>
        <taxon>Fungi</taxon>
        <taxon>Dikarya</taxon>
        <taxon>Basidiomycota</taxon>
        <taxon>Pucciniomycotina</taxon>
        <taxon>Pucciniomycetes</taxon>
        <taxon>Pucciniales</taxon>
        <taxon>Phakopsoraceae</taxon>
        <taxon>Phakopsora</taxon>
    </lineage>
</organism>
<evidence type="ECO:0000313" key="2">
    <source>
        <dbReference type="Proteomes" id="UP001153365"/>
    </source>
</evidence>
<protein>
    <submittedName>
        <fullName evidence="1">Uncharacterized protein</fullName>
    </submittedName>
</protein>
<sequence length="239" mass="27413">MARGILKNFGSLTTERIFSTNVVFSFGGTATWDLKLILEFMRREFGSNIVDQKRKSLLLNNTQELSENRELRTDYLSESWNCTVVNQTDSGLGREAEGKEFDRYFEREEVEERGDDLGVYRVFEPLVDTRHMLLFGLPDERMDGLDLHSTESSPGAQHLASDNSKQEVVVEFDDETWVLPTRWKCLKQSGRIFDVVGLGDYWSCQRLLTGQMKIWATHKGMGMANGSKHSCLTTSYEEK</sequence>